<evidence type="ECO:0000256" key="2">
    <source>
        <dbReference type="ARBA" id="ARBA00022741"/>
    </source>
</evidence>
<keyword evidence="4 7" id="KW-0347">Helicase</keyword>
<accession>A0A098VQF2</accession>
<organism evidence="12 13">
    <name type="scientific">Mitosporidium daphniae</name>
    <dbReference type="NCBI Taxonomy" id="1485682"/>
    <lineage>
        <taxon>Eukaryota</taxon>
        <taxon>Fungi</taxon>
        <taxon>Fungi incertae sedis</taxon>
        <taxon>Microsporidia</taxon>
        <taxon>Mitosporidium</taxon>
    </lineage>
</organism>
<dbReference type="Pfam" id="PF00271">
    <property type="entry name" value="Helicase_C"/>
    <property type="match status" value="1"/>
</dbReference>
<gene>
    <name evidence="12" type="ORF">DI09_9p90</name>
</gene>
<dbReference type="PROSITE" id="PS51195">
    <property type="entry name" value="Q_MOTIF"/>
    <property type="match status" value="1"/>
</dbReference>
<evidence type="ECO:0000259" key="9">
    <source>
        <dbReference type="PROSITE" id="PS51192"/>
    </source>
</evidence>
<evidence type="ECO:0000313" key="13">
    <source>
        <dbReference type="Proteomes" id="UP000029725"/>
    </source>
</evidence>
<evidence type="ECO:0000259" key="11">
    <source>
        <dbReference type="PROSITE" id="PS51195"/>
    </source>
</evidence>
<dbReference type="GO" id="GO:0016787">
    <property type="term" value="F:hydrolase activity"/>
    <property type="evidence" value="ECO:0007669"/>
    <property type="project" value="UniProtKB-KW"/>
</dbReference>
<feature type="region of interest" description="Disordered" evidence="8">
    <location>
        <begin position="360"/>
        <end position="386"/>
    </location>
</feature>
<keyword evidence="3 7" id="KW-0378">Hydrolase</keyword>
<dbReference type="GO" id="GO:0003724">
    <property type="term" value="F:RNA helicase activity"/>
    <property type="evidence" value="ECO:0007669"/>
    <property type="project" value="UniProtKB-EC"/>
</dbReference>
<dbReference type="Gene3D" id="3.40.50.300">
    <property type="entry name" value="P-loop containing nucleotide triphosphate hydrolases"/>
    <property type="match status" value="2"/>
</dbReference>
<feature type="compositionally biased region" description="Basic and acidic residues" evidence="8">
    <location>
        <begin position="377"/>
        <end position="386"/>
    </location>
</feature>
<dbReference type="GO" id="GO:0005524">
    <property type="term" value="F:ATP binding"/>
    <property type="evidence" value="ECO:0007669"/>
    <property type="project" value="UniProtKB-KW"/>
</dbReference>
<dbReference type="PROSITE" id="PS00039">
    <property type="entry name" value="DEAD_ATP_HELICASE"/>
    <property type="match status" value="1"/>
</dbReference>
<sequence>MTQSKRWNDKRLIFDWHPEDDTSGDMLPIAELPSSKRRAGDLSCRMDLLPDKDISCHWSEKPLSAMQERDWRIFKEDFSLSTKGGRLPNPIRKWSESGISTNILRVLDRAGFEEPTPIQRQAIPIALENRDLIGLAETGSGKTLAFLIPILMLLQKSPKIIEETAADGPYALILAPTRELALQIEAEAERFSKSLGFRVASIIGGHTMASQGFRLRDGVEIVIATPGRLRDCLEQRILTLNRCSYVVMDEADRLVDLGFEPDLNFILEQLPSAPCRLDASDIEDVSPMQHGGTFRQTTMFSATMPPAVERLAKRYLRKPATVIVGTVGLAVGTVELRVEMIAEDRKRNRLLEILNTIDHDDQDHSDRHNSSHRNRGPNRDRPQASSDRDSSLVLIFVNLKRTVDVLCKFLDARGYQTVGIHGGKTQDAREHALGRLRDGSKRILIATDVASRGLDVRDLSTVINYDMSKNIEGRTGRAGRYGLAITFLTPEDADIYYDLRRVIEKSPRSRVPPELAAHEAASARPGAPRTKRKSEETIYASGQ</sequence>
<dbReference type="Proteomes" id="UP000029725">
    <property type="component" value="Unassembled WGS sequence"/>
</dbReference>
<dbReference type="EMBL" id="JMKJ01000612">
    <property type="protein sequence ID" value="KGG49926.1"/>
    <property type="molecule type" value="Genomic_DNA"/>
</dbReference>
<reference evidence="12 13" key="1">
    <citation type="submission" date="2014-04" db="EMBL/GenBank/DDBJ databases">
        <title>A new species of microsporidia sheds light on the evolution of extreme parasitism.</title>
        <authorList>
            <person name="Haag K.L."/>
            <person name="James T.Y."/>
            <person name="Larsson R."/>
            <person name="Schaer T.M."/>
            <person name="Refardt D."/>
            <person name="Pombert J.-F."/>
            <person name="Ebert D."/>
        </authorList>
    </citation>
    <scope>NUCLEOTIDE SEQUENCE [LARGE SCALE GENOMIC DNA]</scope>
    <source>
        <strain evidence="12 13">UGP3</strain>
        <tissue evidence="12">Spores</tissue>
    </source>
</reference>
<evidence type="ECO:0000259" key="10">
    <source>
        <dbReference type="PROSITE" id="PS51194"/>
    </source>
</evidence>
<keyword evidence="2 7" id="KW-0547">Nucleotide-binding</keyword>
<dbReference type="PROSITE" id="PS51194">
    <property type="entry name" value="HELICASE_CTER"/>
    <property type="match status" value="1"/>
</dbReference>
<feature type="domain" description="Helicase ATP-binding" evidence="9">
    <location>
        <begin position="123"/>
        <end position="322"/>
    </location>
</feature>
<feature type="short sequence motif" description="Q motif" evidence="6">
    <location>
        <begin position="92"/>
        <end position="120"/>
    </location>
</feature>
<feature type="domain" description="Helicase C-terminal" evidence="10">
    <location>
        <begin position="384"/>
        <end position="523"/>
    </location>
</feature>
<dbReference type="SMART" id="SM00487">
    <property type="entry name" value="DEXDc"/>
    <property type="match status" value="1"/>
</dbReference>
<comment type="caution">
    <text evidence="12">The sequence shown here is derived from an EMBL/GenBank/DDBJ whole genome shotgun (WGS) entry which is preliminary data.</text>
</comment>
<dbReference type="InterPro" id="IPR014001">
    <property type="entry name" value="Helicase_ATP-bd"/>
</dbReference>
<dbReference type="OrthoDB" id="196131at2759"/>
<dbReference type="HOGENOM" id="CLU_003041_11_4_1"/>
<dbReference type="CDD" id="cd18787">
    <property type="entry name" value="SF2_C_DEAD"/>
    <property type="match status" value="1"/>
</dbReference>
<dbReference type="AlphaFoldDB" id="A0A098VQF2"/>
<dbReference type="PROSITE" id="PS51192">
    <property type="entry name" value="HELICASE_ATP_BIND_1"/>
    <property type="match status" value="1"/>
</dbReference>
<dbReference type="VEuPathDB" id="MicrosporidiaDB:DI09_9p90"/>
<dbReference type="SMART" id="SM00490">
    <property type="entry name" value="HELICc"/>
    <property type="match status" value="1"/>
</dbReference>
<dbReference type="InterPro" id="IPR001650">
    <property type="entry name" value="Helicase_C-like"/>
</dbReference>
<name>A0A098VQF2_9MICR</name>
<evidence type="ECO:0000256" key="4">
    <source>
        <dbReference type="ARBA" id="ARBA00022806"/>
    </source>
</evidence>
<dbReference type="InterPro" id="IPR014014">
    <property type="entry name" value="RNA_helicase_DEAD_Q_motif"/>
</dbReference>
<keyword evidence="13" id="KW-1185">Reference proteome</keyword>
<keyword evidence="5 7" id="KW-0067">ATP-binding</keyword>
<dbReference type="InterPro" id="IPR027417">
    <property type="entry name" value="P-loop_NTPase"/>
</dbReference>
<comment type="similarity">
    <text evidence="7">Belongs to the DEAD box helicase family.</text>
</comment>
<dbReference type="CDD" id="cd17945">
    <property type="entry name" value="DEADc_DDX23"/>
    <property type="match status" value="1"/>
</dbReference>
<dbReference type="Pfam" id="PF00270">
    <property type="entry name" value="DEAD"/>
    <property type="match status" value="1"/>
</dbReference>
<dbReference type="InterPro" id="IPR000629">
    <property type="entry name" value="RNA-helicase_DEAD-box_CS"/>
</dbReference>
<feature type="region of interest" description="Disordered" evidence="8">
    <location>
        <begin position="507"/>
        <end position="543"/>
    </location>
</feature>
<evidence type="ECO:0000313" key="12">
    <source>
        <dbReference type="EMBL" id="KGG49926.1"/>
    </source>
</evidence>
<dbReference type="EC" id="3.6.4.13" evidence="1"/>
<evidence type="ECO:0000256" key="3">
    <source>
        <dbReference type="ARBA" id="ARBA00022801"/>
    </source>
</evidence>
<dbReference type="GO" id="GO:0003676">
    <property type="term" value="F:nucleic acid binding"/>
    <property type="evidence" value="ECO:0007669"/>
    <property type="project" value="InterPro"/>
</dbReference>
<dbReference type="PANTHER" id="PTHR47958">
    <property type="entry name" value="ATP-DEPENDENT RNA HELICASE DBP3"/>
    <property type="match status" value="1"/>
</dbReference>
<feature type="compositionally biased region" description="Basic and acidic residues" evidence="8">
    <location>
        <begin position="360"/>
        <end position="369"/>
    </location>
</feature>
<protein>
    <recommendedName>
        <fullName evidence="1">RNA helicase</fullName>
        <ecNumber evidence="1">3.6.4.13</ecNumber>
    </recommendedName>
</protein>
<dbReference type="SUPFAM" id="SSF52540">
    <property type="entry name" value="P-loop containing nucleoside triphosphate hydrolases"/>
    <property type="match status" value="2"/>
</dbReference>
<dbReference type="InterPro" id="IPR011545">
    <property type="entry name" value="DEAD/DEAH_box_helicase_dom"/>
</dbReference>
<evidence type="ECO:0000256" key="7">
    <source>
        <dbReference type="RuleBase" id="RU000492"/>
    </source>
</evidence>
<feature type="domain" description="DEAD-box RNA helicase Q" evidence="11">
    <location>
        <begin position="92"/>
        <end position="120"/>
    </location>
</feature>
<evidence type="ECO:0000256" key="8">
    <source>
        <dbReference type="SAM" id="MobiDB-lite"/>
    </source>
</evidence>
<evidence type="ECO:0000256" key="1">
    <source>
        <dbReference type="ARBA" id="ARBA00012552"/>
    </source>
</evidence>
<evidence type="ECO:0000256" key="5">
    <source>
        <dbReference type="ARBA" id="ARBA00022840"/>
    </source>
</evidence>
<dbReference type="GeneID" id="25261196"/>
<evidence type="ECO:0000256" key="6">
    <source>
        <dbReference type="PROSITE-ProRule" id="PRU00552"/>
    </source>
</evidence>
<dbReference type="RefSeq" id="XP_013236391.1">
    <property type="nucleotide sequence ID" value="XM_013380937.1"/>
</dbReference>
<proteinExistence type="inferred from homology"/>